<dbReference type="Gene3D" id="3.90.1150.30">
    <property type="match status" value="1"/>
</dbReference>
<accession>A0A1I1B6K1</accession>
<evidence type="ECO:0000313" key="2">
    <source>
        <dbReference type="Proteomes" id="UP000243799"/>
    </source>
</evidence>
<keyword evidence="2" id="KW-1185">Reference proteome</keyword>
<gene>
    <name evidence="1" type="ORF">SAMN05216266_111194</name>
</gene>
<dbReference type="EMBL" id="FOKG01000011">
    <property type="protein sequence ID" value="SFB44338.1"/>
    <property type="molecule type" value="Genomic_DNA"/>
</dbReference>
<organism evidence="1 2">
    <name type="scientific">Amycolatopsis marina</name>
    <dbReference type="NCBI Taxonomy" id="490629"/>
    <lineage>
        <taxon>Bacteria</taxon>
        <taxon>Bacillati</taxon>
        <taxon>Actinomycetota</taxon>
        <taxon>Actinomycetes</taxon>
        <taxon>Pseudonocardiales</taxon>
        <taxon>Pseudonocardiaceae</taxon>
        <taxon>Amycolatopsis</taxon>
    </lineage>
</organism>
<dbReference type="Pfam" id="PF04237">
    <property type="entry name" value="YjbR"/>
    <property type="match status" value="1"/>
</dbReference>
<dbReference type="STRING" id="490629.SAMN05216266_111194"/>
<dbReference type="OrthoDB" id="8479417at2"/>
<proteinExistence type="predicted"/>
<dbReference type="InterPro" id="IPR058532">
    <property type="entry name" value="YjbR/MT2646/Rv2570-like"/>
</dbReference>
<protein>
    <submittedName>
        <fullName evidence="1">YjbR protein</fullName>
    </submittedName>
</protein>
<name>A0A1I1B6K1_9PSEU</name>
<reference evidence="2" key="1">
    <citation type="submission" date="2016-10" db="EMBL/GenBank/DDBJ databases">
        <authorList>
            <person name="Varghese N."/>
            <person name="Submissions S."/>
        </authorList>
    </citation>
    <scope>NUCLEOTIDE SEQUENCE [LARGE SCALE GENOMIC DNA]</scope>
    <source>
        <strain evidence="2">CGMCC 4.3568</strain>
    </source>
</reference>
<dbReference type="RefSeq" id="WP_091674662.1">
    <property type="nucleotide sequence ID" value="NZ_FOKG01000011.1"/>
</dbReference>
<dbReference type="Proteomes" id="UP000243799">
    <property type="component" value="Unassembled WGS sequence"/>
</dbReference>
<dbReference type="InterPro" id="IPR038056">
    <property type="entry name" value="YjbR-like_sf"/>
</dbReference>
<dbReference type="SUPFAM" id="SSF142906">
    <property type="entry name" value="YjbR-like"/>
    <property type="match status" value="1"/>
</dbReference>
<dbReference type="AlphaFoldDB" id="A0A1I1B6K1"/>
<sequence>MSDSADVPSETVARLRSVCLGMPETYEEPAWVGVRWRIRQQTFAHVLTIECGRPQAYALAAGTEGPATVLTFRSSGPELDALSVAGHPFFRPRWGPTVVGMMLDADSDWEEITELLTESYCQQAPKKLARLIDRPALS</sequence>
<evidence type="ECO:0000313" key="1">
    <source>
        <dbReference type="EMBL" id="SFB44338.1"/>
    </source>
</evidence>